<reference evidence="3" key="1">
    <citation type="journal article" date="2019" name="Int. J. Syst. Evol. Microbiol.">
        <title>The Global Catalogue of Microorganisms (GCM) 10K type strain sequencing project: providing services to taxonomists for standard genome sequencing and annotation.</title>
        <authorList>
            <consortium name="The Broad Institute Genomics Platform"/>
            <consortium name="The Broad Institute Genome Sequencing Center for Infectious Disease"/>
            <person name="Wu L."/>
            <person name="Ma J."/>
        </authorList>
    </citation>
    <scope>NUCLEOTIDE SEQUENCE [LARGE SCALE GENOMIC DNA]</scope>
    <source>
        <strain evidence="3">JCM 18459</strain>
    </source>
</reference>
<keyword evidence="3" id="KW-1185">Reference proteome</keyword>
<sequence length="278" mass="29378">MLALTGSTGAVGGRVAQALVDLQPRLIVRNAARAPQLGLDVHVATYDDATAATSALQGVSVLFMVSASESDQRVLDHRTMIESAVRAGVRHVVYTSFSSAAPDATFTLARDHHDTEQVLHDAAADGTTFTVLRDNFYLDVLPEFADAEGVIRGPAGTGRVAAVARADVADAVVAVLRDPAAHAGATYTLSGGEALTFEEVATRAGAVLGRPLRFEDETLEEAYASRRAAYPDAEPWQLDAWVSTYTAVADGSQAAVVDDVRRLTGHAPRRLEDVLVTP</sequence>
<dbReference type="PANTHER" id="PTHR47129:SF1">
    <property type="entry name" value="NMRA-LIKE DOMAIN-CONTAINING PROTEIN"/>
    <property type="match status" value="1"/>
</dbReference>
<dbReference type="SUPFAM" id="SSF51735">
    <property type="entry name" value="NAD(P)-binding Rossmann-fold domains"/>
    <property type="match status" value="1"/>
</dbReference>
<protein>
    <submittedName>
        <fullName evidence="2">SDR family oxidoreductase</fullName>
    </submittedName>
</protein>
<dbReference type="InterPro" id="IPR008030">
    <property type="entry name" value="NmrA-like"/>
</dbReference>
<comment type="caution">
    <text evidence="2">The sequence shown here is derived from an EMBL/GenBank/DDBJ whole genome shotgun (WGS) entry which is preliminary data.</text>
</comment>
<dbReference type="Gene3D" id="3.90.25.10">
    <property type="entry name" value="UDP-galactose 4-epimerase, domain 1"/>
    <property type="match status" value="1"/>
</dbReference>
<dbReference type="RefSeq" id="WP_345456046.1">
    <property type="nucleotide sequence ID" value="NZ_BAABKG010000002.1"/>
</dbReference>
<dbReference type="PANTHER" id="PTHR47129">
    <property type="entry name" value="QUINONE OXIDOREDUCTASE 2"/>
    <property type="match status" value="1"/>
</dbReference>
<evidence type="ECO:0000313" key="2">
    <source>
        <dbReference type="EMBL" id="GAA5144981.1"/>
    </source>
</evidence>
<dbReference type="Pfam" id="PF05368">
    <property type="entry name" value="NmrA"/>
    <property type="match status" value="1"/>
</dbReference>
<evidence type="ECO:0000313" key="3">
    <source>
        <dbReference type="Proteomes" id="UP001500221"/>
    </source>
</evidence>
<feature type="domain" description="NmrA-like" evidence="1">
    <location>
        <begin position="3"/>
        <end position="223"/>
    </location>
</feature>
<dbReference type="EMBL" id="BAABKG010000002">
    <property type="protein sequence ID" value="GAA5144981.1"/>
    <property type="molecule type" value="Genomic_DNA"/>
</dbReference>
<dbReference type="Proteomes" id="UP001500221">
    <property type="component" value="Unassembled WGS sequence"/>
</dbReference>
<dbReference type="InterPro" id="IPR052718">
    <property type="entry name" value="NmrA-type_oxidoreductase"/>
</dbReference>
<name>A0ABP9PIR2_9ACTN</name>
<evidence type="ECO:0000259" key="1">
    <source>
        <dbReference type="Pfam" id="PF05368"/>
    </source>
</evidence>
<organism evidence="2 3">
    <name type="scientific">Nocardioides marinquilinus</name>
    <dbReference type="NCBI Taxonomy" id="1210400"/>
    <lineage>
        <taxon>Bacteria</taxon>
        <taxon>Bacillati</taxon>
        <taxon>Actinomycetota</taxon>
        <taxon>Actinomycetes</taxon>
        <taxon>Propionibacteriales</taxon>
        <taxon>Nocardioidaceae</taxon>
        <taxon>Nocardioides</taxon>
    </lineage>
</organism>
<dbReference type="Gene3D" id="3.40.50.720">
    <property type="entry name" value="NAD(P)-binding Rossmann-like Domain"/>
    <property type="match status" value="1"/>
</dbReference>
<dbReference type="InterPro" id="IPR036291">
    <property type="entry name" value="NAD(P)-bd_dom_sf"/>
</dbReference>
<accession>A0ABP9PIR2</accession>
<gene>
    <name evidence="2" type="ORF">GCM10023340_13510</name>
</gene>
<proteinExistence type="predicted"/>